<dbReference type="PANTHER" id="PTHR35596">
    <property type="entry name" value="DUF2263 DOMAIN-CONTAINING PROTEIN"/>
    <property type="match status" value="1"/>
</dbReference>
<organism evidence="1 2">
    <name type="scientific">Thiohalocapsa halophila</name>
    <dbReference type="NCBI Taxonomy" id="69359"/>
    <lineage>
        <taxon>Bacteria</taxon>
        <taxon>Pseudomonadati</taxon>
        <taxon>Pseudomonadota</taxon>
        <taxon>Gammaproteobacteria</taxon>
        <taxon>Chromatiales</taxon>
        <taxon>Chromatiaceae</taxon>
        <taxon>Thiohalocapsa</taxon>
    </lineage>
</organism>
<sequence>MQGGAFQRLPRDTLKAQVRDGEIRLLIGLEMPEPWLCSFVTCAAPYAPGVGQPLAGDLLCARIHRVLAIARAHGYRALVLGAWGCGAFGNDPERTARDFRGALTGPFAGVFSDVVFAVTDWSPQRRILGPFRALLGA</sequence>
<gene>
    <name evidence="1" type="ORF">CKO31_10585</name>
</gene>
<proteinExistence type="predicted"/>
<dbReference type="SUPFAM" id="SSF52949">
    <property type="entry name" value="Macro domain-like"/>
    <property type="match status" value="1"/>
</dbReference>
<keyword evidence="2" id="KW-1185">Reference proteome</keyword>
<dbReference type="InterPro" id="IPR043472">
    <property type="entry name" value="Macro_dom-like"/>
</dbReference>
<dbReference type="PANTHER" id="PTHR35596:SF1">
    <property type="entry name" value="MICROBIAL-TYPE PARG CATALYTIC DOMAIN-CONTAINING PROTEIN"/>
    <property type="match status" value="1"/>
</dbReference>
<dbReference type="Gene3D" id="3.40.220.10">
    <property type="entry name" value="Leucine Aminopeptidase, subunit E, domain 1"/>
    <property type="match status" value="1"/>
</dbReference>
<reference evidence="1 2" key="1">
    <citation type="journal article" date="2020" name="Microorganisms">
        <title>Osmotic Adaptation and Compatible Solute Biosynthesis of Phototrophic Bacteria as Revealed from Genome Analyses.</title>
        <authorList>
            <person name="Imhoff J.F."/>
            <person name="Rahn T."/>
            <person name="Kunzel S."/>
            <person name="Keller A."/>
            <person name="Neulinger S.C."/>
        </authorList>
    </citation>
    <scope>NUCLEOTIDE SEQUENCE [LARGE SCALE GENOMIC DNA]</scope>
    <source>
        <strain evidence="1 2">DSM 6210</strain>
    </source>
</reference>
<protein>
    <submittedName>
        <fullName evidence="1">TIGR02452 family protein</fullName>
    </submittedName>
</protein>
<dbReference type="EMBL" id="NRRV01000022">
    <property type="protein sequence ID" value="MBK1631179.1"/>
    <property type="molecule type" value="Genomic_DNA"/>
</dbReference>
<accession>A0ABS1CI60</accession>
<dbReference type="Proteomes" id="UP000748752">
    <property type="component" value="Unassembled WGS sequence"/>
</dbReference>
<comment type="caution">
    <text evidence="1">The sequence shown here is derived from an EMBL/GenBank/DDBJ whole genome shotgun (WGS) entry which is preliminary data.</text>
</comment>
<dbReference type="NCBIfam" id="TIGR02452">
    <property type="entry name" value="TIGR02452 family protein"/>
    <property type="match status" value="1"/>
</dbReference>
<dbReference type="InterPro" id="IPR012664">
    <property type="entry name" value="CHP02452"/>
</dbReference>
<evidence type="ECO:0000313" key="2">
    <source>
        <dbReference type="Proteomes" id="UP000748752"/>
    </source>
</evidence>
<name>A0ABS1CI60_9GAMM</name>
<evidence type="ECO:0000313" key="1">
    <source>
        <dbReference type="EMBL" id="MBK1631179.1"/>
    </source>
</evidence>